<organism evidence="3">
    <name type="scientific">Kitasatospora camelliae</name>
    <dbReference type="NCBI Taxonomy" id="3156397"/>
    <lineage>
        <taxon>Bacteria</taxon>
        <taxon>Bacillati</taxon>
        <taxon>Actinomycetota</taxon>
        <taxon>Actinomycetes</taxon>
        <taxon>Kitasatosporales</taxon>
        <taxon>Streptomycetaceae</taxon>
        <taxon>Kitasatospora</taxon>
    </lineage>
</organism>
<sequence>MAAVYREFDQAELDREYSPSSKVADLAAELAAYTRGSEAAYAALPVRRDLRFGEDAPELLDFFPAEGPGAPLHVFVHGGYWQELDKTDSAFAAPDFTARGTAFAAIGYGLAPDWTLDRIVDQVRRGVRWLLDHAEELGVDPARIRLSGSSAGAHLVAMALLDPAIGPRVAGAVLLSGIYDLEPIALSYVNEPLGLDAAAARRSSPLHLPLASLPPLLIALGEHETAEFGRQQREFADAARAAGVPVREIVVDGRNHFDLPLDLGRPETVLGAEVAALPGA</sequence>
<dbReference type="EMBL" id="CP159872">
    <property type="protein sequence ID" value="XCM80480.1"/>
    <property type="molecule type" value="Genomic_DNA"/>
</dbReference>
<protein>
    <submittedName>
        <fullName evidence="3">Alpha/beta hydrolase</fullName>
    </submittedName>
</protein>
<dbReference type="GO" id="GO:0016787">
    <property type="term" value="F:hydrolase activity"/>
    <property type="evidence" value="ECO:0007669"/>
    <property type="project" value="UniProtKB-KW"/>
</dbReference>
<dbReference type="Pfam" id="PF07859">
    <property type="entry name" value="Abhydrolase_3"/>
    <property type="match status" value="1"/>
</dbReference>
<name>A0AAU8JX12_9ACTN</name>
<dbReference type="KEGG" id="kcm:ABWK59_16900"/>
<evidence type="ECO:0000256" key="1">
    <source>
        <dbReference type="ARBA" id="ARBA00022801"/>
    </source>
</evidence>
<dbReference type="RefSeq" id="WP_354641417.1">
    <property type="nucleotide sequence ID" value="NZ_CP159872.1"/>
</dbReference>
<gene>
    <name evidence="3" type="ORF">ABWK59_16900</name>
</gene>
<dbReference type="PANTHER" id="PTHR48081">
    <property type="entry name" value="AB HYDROLASE SUPERFAMILY PROTEIN C4A8.06C"/>
    <property type="match status" value="1"/>
</dbReference>
<dbReference type="InterPro" id="IPR013094">
    <property type="entry name" value="AB_hydrolase_3"/>
</dbReference>
<dbReference type="SUPFAM" id="SSF53474">
    <property type="entry name" value="alpha/beta-Hydrolases"/>
    <property type="match status" value="1"/>
</dbReference>
<accession>A0AAU8JX12</accession>
<dbReference type="Gene3D" id="3.40.50.1820">
    <property type="entry name" value="alpha/beta hydrolase"/>
    <property type="match status" value="1"/>
</dbReference>
<proteinExistence type="predicted"/>
<feature type="domain" description="Alpha/beta hydrolase fold-3" evidence="2">
    <location>
        <begin position="74"/>
        <end position="256"/>
    </location>
</feature>
<evidence type="ECO:0000313" key="3">
    <source>
        <dbReference type="EMBL" id="XCM80480.1"/>
    </source>
</evidence>
<reference evidence="3" key="1">
    <citation type="submission" date="2024-06" db="EMBL/GenBank/DDBJ databases">
        <title>The genome sequences of Kitasatospora sp. strain HUAS MG31.</title>
        <authorList>
            <person name="Mo P."/>
        </authorList>
    </citation>
    <scope>NUCLEOTIDE SEQUENCE</scope>
    <source>
        <strain evidence="3">HUAS MG31</strain>
    </source>
</reference>
<dbReference type="InterPro" id="IPR050300">
    <property type="entry name" value="GDXG_lipolytic_enzyme"/>
</dbReference>
<dbReference type="AlphaFoldDB" id="A0AAU8JX12"/>
<dbReference type="InterPro" id="IPR029058">
    <property type="entry name" value="AB_hydrolase_fold"/>
</dbReference>
<evidence type="ECO:0000259" key="2">
    <source>
        <dbReference type="Pfam" id="PF07859"/>
    </source>
</evidence>
<dbReference type="PANTHER" id="PTHR48081:SF33">
    <property type="entry name" value="KYNURENINE FORMAMIDASE"/>
    <property type="match status" value="1"/>
</dbReference>
<keyword evidence="1 3" id="KW-0378">Hydrolase</keyword>